<dbReference type="Proteomes" id="UP000838878">
    <property type="component" value="Chromosome 3"/>
</dbReference>
<gene>
    <name evidence="1" type="ORF">BINO364_LOCUS9118</name>
</gene>
<dbReference type="InterPro" id="IPR020338">
    <property type="entry name" value="SMN_gemin7"/>
</dbReference>
<dbReference type="AlphaFoldDB" id="A0A8J9VN89"/>
<dbReference type="OrthoDB" id="70763at2759"/>
<dbReference type="Pfam" id="PF11095">
    <property type="entry name" value="Gemin7"/>
    <property type="match status" value="1"/>
</dbReference>
<name>A0A8J9VN89_9NEOP</name>
<sequence>MTSVQESTPEQEKISVQEARAKLRESFLKAISELRGESCNIITYEQSTLEAKFSGWKPDSSEILVSDLKTPANIIIPSALLRTPDVLAINFDKPLELS</sequence>
<accession>A0A8J9VN89</accession>
<evidence type="ECO:0000313" key="1">
    <source>
        <dbReference type="EMBL" id="CAH0723265.1"/>
    </source>
</evidence>
<evidence type="ECO:0000313" key="2">
    <source>
        <dbReference type="Proteomes" id="UP000838878"/>
    </source>
</evidence>
<evidence type="ECO:0008006" key="3">
    <source>
        <dbReference type="Google" id="ProtNLM"/>
    </source>
</evidence>
<dbReference type="PANTHER" id="PTHR14679:SF1">
    <property type="entry name" value="GEM-ASSOCIATED PROTEIN 7"/>
    <property type="match status" value="1"/>
</dbReference>
<feature type="non-terminal residue" evidence="1">
    <location>
        <position position="98"/>
    </location>
</feature>
<keyword evidence="2" id="KW-1185">Reference proteome</keyword>
<organism evidence="1 2">
    <name type="scientific">Brenthis ino</name>
    <name type="common">lesser marbled fritillary</name>
    <dbReference type="NCBI Taxonomy" id="405034"/>
    <lineage>
        <taxon>Eukaryota</taxon>
        <taxon>Metazoa</taxon>
        <taxon>Ecdysozoa</taxon>
        <taxon>Arthropoda</taxon>
        <taxon>Hexapoda</taxon>
        <taxon>Insecta</taxon>
        <taxon>Pterygota</taxon>
        <taxon>Neoptera</taxon>
        <taxon>Endopterygota</taxon>
        <taxon>Lepidoptera</taxon>
        <taxon>Glossata</taxon>
        <taxon>Ditrysia</taxon>
        <taxon>Papilionoidea</taxon>
        <taxon>Nymphalidae</taxon>
        <taxon>Heliconiinae</taxon>
        <taxon>Argynnini</taxon>
        <taxon>Brenthis</taxon>
    </lineage>
</organism>
<dbReference type="Gene3D" id="2.30.30.100">
    <property type="match status" value="1"/>
</dbReference>
<dbReference type="EMBL" id="OV170223">
    <property type="protein sequence ID" value="CAH0723265.1"/>
    <property type="molecule type" value="Genomic_DNA"/>
</dbReference>
<dbReference type="PANTHER" id="PTHR14679">
    <property type="entry name" value="GEM-ASSOCIATED PROTEIN 7"/>
    <property type="match status" value="1"/>
</dbReference>
<dbReference type="GO" id="GO:0000387">
    <property type="term" value="P:spliceosomal snRNP assembly"/>
    <property type="evidence" value="ECO:0007669"/>
    <property type="project" value="TreeGrafter"/>
</dbReference>
<dbReference type="GO" id="GO:0034719">
    <property type="term" value="C:SMN-Sm protein complex"/>
    <property type="evidence" value="ECO:0007669"/>
    <property type="project" value="InterPro"/>
</dbReference>
<reference evidence="1" key="1">
    <citation type="submission" date="2021-12" db="EMBL/GenBank/DDBJ databases">
        <authorList>
            <person name="Martin H S."/>
        </authorList>
    </citation>
    <scope>NUCLEOTIDE SEQUENCE</scope>
</reference>
<proteinExistence type="predicted"/>
<protein>
    <recommendedName>
        <fullName evidence="3">Gem-associated protein 7</fullName>
    </recommendedName>
</protein>